<gene>
    <name evidence="1" type="ORF">H1191_10035</name>
</gene>
<protein>
    <submittedName>
        <fullName evidence="1">Uncharacterized protein</fullName>
    </submittedName>
</protein>
<reference evidence="1 2" key="1">
    <citation type="submission" date="2020-07" db="EMBL/GenBank/DDBJ databases">
        <authorList>
            <person name="Feng H."/>
        </authorList>
    </citation>
    <scope>NUCLEOTIDE SEQUENCE [LARGE SCALE GENOMIC DNA]</scope>
    <source>
        <strain evidence="2">s-10</strain>
    </source>
</reference>
<dbReference type="RefSeq" id="WP_181751892.1">
    <property type="nucleotide sequence ID" value="NZ_JACEIQ010000009.1"/>
</dbReference>
<proteinExistence type="predicted"/>
<name>A0A7W2A8X2_9BACL</name>
<organism evidence="1 2">
    <name type="scientific">Paenactinomyces guangxiensis</name>
    <dbReference type="NCBI Taxonomy" id="1490290"/>
    <lineage>
        <taxon>Bacteria</taxon>
        <taxon>Bacillati</taxon>
        <taxon>Bacillota</taxon>
        <taxon>Bacilli</taxon>
        <taxon>Bacillales</taxon>
        <taxon>Thermoactinomycetaceae</taxon>
        <taxon>Paenactinomyces</taxon>
    </lineage>
</organism>
<sequence length="75" mass="8455">MSKKRGKRFKDRKRKHFFDPDCCPVEVEAIADPLAQATQDKSNNAGANLIDNPDESDICIERIVTERGPGRQKVV</sequence>
<evidence type="ECO:0000313" key="2">
    <source>
        <dbReference type="Proteomes" id="UP000535491"/>
    </source>
</evidence>
<dbReference type="EMBL" id="JACEIQ010000009">
    <property type="protein sequence ID" value="MBA4494644.1"/>
    <property type="molecule type" value="Genomic_DNA"/>
</dbReference>
<keyword evidence="2" id="KW-1185">Reference proteome</keyword>
<dbReference type="AlphaFoldDB" id="A0A7W2A8X2"/>
<dbReference type="Proteomes" id="UP000535491">
    <property type="component" value="Unassembled WGS sequence"/>
</dbReference>
<comment type="caution">
    <text evidence="1">The sequence shown here is derived from an EMBL/GenBank/DDBJ whole genome shotgun (WGS) entry which is preliminary data.</text>
</comment>
<evidence type="ECO:0000313" key="1">
    <source>
        <dbReference type="EMBL" id="MBA4494644.1"/>
    </source>
</evidence>
<accession>A0A7W2A8X2</accession>